<dbReference type="AlphaFoldDB" id="A0A1J1I7J0"/>
<feature type="transmembrane region" description="Helical" evidence="12">
    <location>
        <begin position="81"/>
        <end position="102"/>
    </location>
</feature>
<keyword evidence="3" id="KW-1003">Cell membrane</keyword>
<evidence type="ECO:0000256" key="5">
    <source>
        <dbReference type="ARBA" id="ARBA00022989"/>
    </source>
</evidence>
<dbReference type="CDD" id="cd15210">
    <property type="entry name" value="7tmA_GPR84-like"/>
    <property type="match status" value="1"/>
</dbReference>
<dbReference type="PROSITE" id="PS00237">
    <property type="entry name" value="G_PROTEIN_RECEP_F1_1"/>
    <property type="match status" value="1"/>
</dbReference>
<feature type="transmembrane region" description="Helical" evidence="12">
    <location>
        <begin position="122"/>
        <end position="140"/>
    </location>
</feature>
<feature type="compositionally biased region" description="Low complexity" evidence="11">
    <location>
        <begin position="363"/>
        <end position="377"/>
    </location>
</feature>
<comment type="subcellular location">
    <subcellularLocation>
        <location evidence="1">Cell membrane</location>
        <topology evidence="1">Multi-pass membrane protein</topology>
    </subcellularLocation>
</comment>
<dbReference type="Proteomes" id="UP000183832">
    <property type="component" value="Unassembled WGS sequence"/>
</dbReference>
<feature type="region of interest" description="Disordered" evidence="11">
    <location>
        <begin position="356"/>
        <end position="389"/>
    </location>
</feature>
<dbReference type="InterPro" id="IPR000276">
    <property type="entry name" value="GPCR_Rhodpsn"/>
</dbReference>
<evidence type="ECO:0000256" key="9">
    <source>
        <dbReference type="ARBA" id="ARBA00023224"/>
    </source>
</evidence>
<dbReference type="EMBL" id="CVRI01000042">
    <property type="protein sequence ID" value="CRK95706.1"/>
    <property type="molecule type" value="Genomic_DNA"/>
</dbReference>
<keyword evidence="7 12" id="KW-0472">Membrane</keyword>
<name>A0A1J1I7J0_9DIPT</name>
<feature type="transmembrane region" description="Helical" evidence="12">
    <location>
        <begin position="465"/>
        <end position="485"/>
    </location>
</feature>
<keyword evidence="15" id="KW-1185">Reference proteome</keyword>
<evidence type="ECO:0000259" key="13">
    <source>
        <dbReference type="PROSITE" id="PS50262"/>
    </source>
</evidence>
<evidence type="ECO:0000256" key="7">
    <source>
        <dbReference type="ARBA" id="ARBA00023136"/>
    </source>
</evidence>
<sequence length="552" mass="62600">MDLLPFPDDDDDRETVNSFSGVAPFSFVEEAPSHIFNGFSSSLLNFASICCIIFMLLGIPGNLITIIALSRCKKVRNATAVFIINLSCSDLSFCCFNLPLAASTFYHKEWVHGDLMCRLFPMLRYGLLAVSLFTILMITINRYIMIGHPRIYPRIYRRKYLIIMVALTWICAFASLVQTWREEWGRFGFDDSIGSCSILPSASGKSPKEFLFFIAFALPCFSIVLCYARIFYIVRKAAIKTQEGQIKPNNSVKYSNHKKHKEGQQSIRKKTSKKLDEIESISFNPPSNKNISSKKDANDKEVVVIDILKSEEEREQNGYIQSGSSTPTVVSQPQISITSVLCLPPQALENQMILSNDSERPQSSEYSSYSTSNSKLSSSERVESSDFDQRSSSNKVYVDSFRDVESSDMQHPNSFVLKKNDAEIRRKKLNDVNRNDKIQHKKSLANTSGASMIYAGKMSSKDRRLLKMILAIFVSFLTCYLPITLTKLFNSIGNVNFLFIMGYLLVYMTTCINPIIYVVMSSEYRQAYKNLLMCRLNKSKGKPKKKANNSKK</sequence>
<feature type="domain" description="G-protein coupled receptors family 1 profile" evidence="13">
    <location>
        <begin position="61"/>
        <end position="517"/>
    </location>
</feature>
<evidence type="ECO:0000256" key="12">
    <source>
        <dbReference type="SAM" id="Phobius"/>
    </source>
</evidence>
<gene>
    <name evidence="14" type="ORF">CLUMA_CG009163</name>
</gene>
<dbReference type="SUPFAM" id="SSF81321">
    <property type="entry name" value="Family A G protein-coupled receptor-like"/>
    <property type="match status" value="1"/>
</dbReference>
<dbReference type="PANTHER" id="PTHR24228:SF74">
    <property type="entry name" value="G-PROTEIN COUPLED RECEPTORS FAMILY 1 PROFILE DOMAIN-CONTAINING PROTEIN"/>
    <property type="match status" value="1"/>
</dbReference>
<evidence type="ECO:0000256" key="8">
    <source>
        <dbReference type="ARBA" id="ARBA00023170"/>
    </source>
</evidence>
<feature type="transmembrane region" description="Helical" evidence="12">
    <location>
        <begin position="497"/>
        <end position="520"/>
    </location>
</feature>
<dbReference type="Pfam" id="PF00001">
    <property type="entry name" value="7tm_1"/>
    <property type="match status" value="1"/>
</dbReference>
<evidence type="ECO:0000313" key="14">
    <source>
        <dbReference type="EMBL" id="CRK95706.1"/>
    </source>
</evidence>
<dbReference type="Gene3D" id="1.20.1070.10">
    <property type="entry name" value="Rhodopsin 7-helix transmembrane proteins"/>
    <property type="match status" value="2"/>
</dbReference>
<keyword evidence="4 10" id="KW-0812">Transmembrane</keyword>
<keyword evidence="8 10" id="KW-0675">Receptor</keyword>
<dbReference type="STRING" id="568069.A0A1J1I7J0"/>
<feature type="transmembrane region" description="Helical" evidence="12">
    <location>
        <begin position="160"/>
        <end position="180"/>
    </location>
</feature>
<dbReference type="SMART" id="SM01381">
    <property type="entry name" value="7TM_GPCR_Srsx"/>
    <property type="match status" value="1"/>
</dbReference>
<comment type="similarity">
    <text evidence="2 10">Belongs to the G-protein coupled receptor 1 family.</text>
</comment>
<evidence type="ECO:0000313" key="15">
    <source>
        <dbReference type="Proteomes" id="UP000183832"/>
    </source>
</evidence>
<dbReference type="InterPro" id="IPR017452">
    <property type="entry name" value="GPCR_Rhodpsn_7TM"/>
</dbReference>
<evidence type="ECO:0000256" key="11">
    <source>
        <dbReference type="SAM" id="MobiDB-lite"/>
    </source>
</evidence>
<dbReference type="PROSITE" id="PS50262">
    <property type="entry name" value="G_PROTEIN_RECEP_F1_2"/>
    <property type="match status" value="1"/>
</dbReference>
<evidence type="ECO:0000256" key="10">
    <source>
        <dbReference type="RuleBase" id="RU000688"/>
    </source>
</evidence>
<keyword evidence="5 12" id="KW-1133">Transmembrane helix</keyword>
<reference evidence="14 15" key="1">
    <citation type="submission" date="2015-04" db="EMBL/GenBank/DDBJ databases">
        <authorList>
            <person name="Syromyatnikov M.Y."/>
            <person name="Popov V.N."/>
        </authorList>
    </citation>
    <scope>NUCLEOTIDE SEQUENCE [LARGE SCALE GENOMIC DNA]</scope>
</reference>
<feature type="transmembrane region" description="Helical" evidence="12">
    <location>
        <begin position="210"/>
        <end position="232"/>
    </location>
</feature>
<evidence type="ECO:0000256" key="4">
    <source>
        <dbReference type="ARBA" id="ARBA00022692"/>
    </source>
</evidence>
<feature type="region of interest" description="Disordered" evidence="11">
    <location>
        <begin position="249"/>
        <end position="272"/>
    </location>
</feature>
<proteinExistence type="inferred from homology"/>
<dbReference type="OrthoDB" id="10044919at2759"/>
<accession>A0A1J1I7J0</accession>
<dbReference type="GO" id="GO:0005886">
    <property type="term" value="C:plasma membrane"/>
    <property type="evidence" value="ECO:0007669"/>
    <property type="project" value="UniProtKB-SubCell"/>
</dbReference>
<dbReference type="GO" id="GO:0004930">
    <property type="term" value="F:G protein-coupled receptor activity"/>
    <property type="evidence" value="ECO:0007669"/>
    <property type="project" value="UniProtKB-KW"/>
</dbReference>
<feature type="transmembrane region" description="Helical" evidence="12">
    <location>
        <begin position="46"/>
        <end position="69"/>
    </location>
</feature>
<dbReference type="PRINTS" id="PR00237">
    <property type="entry name" value="GPCRRHODOPSN"/>
</dbReference>
<protein>
    <submittedName>
        <fullName evidence="14">CLUMA_CG009163, isoform A</fullName>
    </submittedName>
</protein>
<evidence type="ECO:0000256" key="6">
    <source>
        <dbReference type="ARBA" id="ARBA00023040"/>
    </source>
</evidence>
<keyword evidence="6 10" id="KW-0297">G-protein coupled receptor</keyword>
<feature type="compositionally biased region" description="Basic residues" evidence="11">
    <location>
        <begin position="255"/>
        <end position="272"/>
    </location>
</feature>
<feature type="compositionally biased region" description="Basic and acidic residues" evidence="11">
    <location>
        <begin position="378"/>
        <end position="389"/>
    </location>
</feature>
<evidence type="ECO:0000256" key="1">
    <source>
        <dbReference type="ARBA" id="ARBA00004651"/>
    </source>
</evidence>
<organism evidence="14 15">
    <name type="scientific">Clunio marinus</name>
    <dbReference type="NCBI Taxonomy" id="568069"/>
    <lineage>
        <taxon>Eukaryota</taxon>
        <taxon>Metazoa</taxon>
        <taxon>Ecdysozoa</taxon>
        <taxon>Arthropoda</taxon>
        <taxon>Hexapoda</taxon>
        <taxon>Insecta</taxon>
        <taxon>Pterygota</taxon>
        <taxon>Neoptera</taxon>
        <taxon>Endopterygota</taxon>
        <taxon>Diptera</taxon>
        <taxon>Nematocera</taxon>
        <taxon>Chironomoidea</taxon>
        <taxon>Chironomidae</taxon>
        <taxon>Clunio</taxon>
    </lineage>
</organism>
<keyword evidence="9 10" id="KW-0807">Transducer</keyword>
<evidence type="ECO:0000256" key="2">
    <source>
        <dbReference type="ARBA" id="ARBA00010663"/>
    </source>
</evidence>
<dbReference type="PANTHER" id="PTHR24228">
    <property type="entry name" value="B2 BRADYKININ RECEPTOR/ANGIOTENSIN II RECEPTOR"/>
    <property type="match status" value="1"/>
</dbReference>
<evidence type="ECO:0000256" key="3">
    <source>
        <dbReference type="ARBA" id="ARBA00022475"/>
    </source>
</evidence>